<dbReference type="RefSeq" id="WP_244675432.1">
    <property type="nucleotide sequence ID" value="NZ_CP095046.1"/>
</dbReference>
<proteinExistence type="predicted"/>
<evidence type="ECO:0000313" key="2">
    <source>
        <dbReference type="EMBL" id="UOQ72033.1"/>
    </source>
</evidence>
<dbReference type="Proteomes" id="UP000831796">
    <property type="component" value="Chromosome"/>
</dbReference>
<reference evidence="2" key="1">
    <citation type="submission" date="2022-04" db="EMBL/GenBank/DDBJ databases">
        <title>Hymenobacter sp. isolated from the air.</title>
        <authorList>
            <person name="Won M."/>
            <person name="Lee C.-M."/>
            <person name="Woen H.-Y."/>
            <person name="Kwon S.-W."/>
        </authorList>
    </citation>
    <scope>NUCLEOTIDE SEQUENCE</scope>
    <source>
        <strain evidence="2">5116S-3</strain>
    </source>
</reference>
<accession>A0A8T9QAY6</accession>
<evidence type="ECO:0000313" key="3">
    <source>
        <dbReference type="Proteomes" id="UP000831796"/>
    </source>
</evidence>
<organism evidence="2 3">
    <name type="scientific">Hymenobacter cellulosilyticus</name>
    <dbReference type="NCBI Taxonomy" id="2932248"/>
    <lineage>
        <taxon>Bacteria</taxon>
        <taxon>Pseudomonadati</taxon>
        <taxon>Bacteroidota</taxon>
        <taxon>Cytophagia</taxon>
        <taxon>Cytophagales</taxon>
        <taxon>Hymenobacteraceae</taxon>
        <taxon>Hymenobacter</taxon>
    </lineage>
</organism>
<keyword evidence="3" id="KW-1185">Reference proteome</keyword>
<gene>
    <name evidence="2" type="ORF">MUN79_26205</name>
</gene>
<feature type="transmembrane region" description="Helical" evidence="1">
    <location>
        <begin position="96"/>
        <end position="120"/>
    </location>
</feature>
<name>A0A8T9QAY6_9BACT</name>
<evidence type="ECO:0000256" key="1">
    <source>
        <dbReference type="SAM" id="Phobius"/>
    </source>
</evidence>
<sequence>MKKLAAYSVVPELLVDQKFFQPSLGPELSYAGYENGRLVYNEGDFDYVNQLSAQQLLDPRLYSSGLSVKGFHHLAVRGPQNRTAVVTTATYSVADWLANFSFLFLLHTFFSLVCIGVTCWPGADTSRLSAPTSAPRFSCFSTLAFSCPWW</sequence>
<protein>
    <submittedName>
        <fullName evidence="2">Uncharacterized protein</fullName>
    </submittedName>
</protein>
<keyword evidence="1" id="KW-1133">Transmembrane helix</keyword>
<dbReference type="KEGG" id="hcu:MUN79_26205"/>
<dbReference type="EMBL" id="CP095046">
    <property type="protein sequence ID" value="UOQ72033.1"/>
    <property type="molecule type" value="Genomic_DNA"/>
</dbReference>
<dbReference type="AlphaFoldDB" id="A0A8T9QAY6"/>
<keyword evidence="1" id="KW-0812">Transmembrane</keyword>
<keyword evidence="1" id="KW-0472">Membrane</keyword>